<reference evidence="12 13" key="1">
    <citation type="submission" date="2017-09" db="EMBL/GenBank/DDBJ databases">
        <title>Sphingomonas panjinensis sp.nov., isolated from oil-contaminated soil.</title>
        <authorList>
            <person name="Wang L."/>
            <person name="Chen L."/>
        </authorList>
    </citation>
    <scope>NUCLEOTIDE SEQUENCE [LARGE SCALE GENOMIC DNA]</scope>
    <source>
        <strain evidence="12 13">FW-11</strain>
    </source>
</reference>
<comment type="caution">
    <text evidence="12">The sequence shown here is derived from an EMBL/GenBank/DDBJ whole genome shotgun (WGS) entry which is preliminary data.</text>
</comment>
<evidence type="ECO:0000256" key="4">
    <source>
        <dbReference type="ARBA" id="ARBA00022475"/>
    </source>
</evidence>
<name>A0A2T5FV84_9SPHN</name>
<comment type="similarity">
    <text evidence="2">Belongs to the ABC-2 integral membrane protein family.</text>
</comment>
<keyword evidence="8" id="KW-0625">Polysaccharide transport</keyword>
<comment type="subcellular location">
    <subcellularLocation>
        <location evidence="1">Cell membrane</location>
        <topology evidence="1">Multi-pass membrane protein</topology>
    </subcellularLocation>
</comment>
<dbReference type="GO" id="GO:0140359">
    <property type="term" value="F:ABC-type transporter activity"/>
    <property type="evidence" value="ECO:0007669"/>
    <property type="project" value="InterPro"/>
</dbReference>
<dbReference type="EMBL" id="NWBU01000012">
    <property type="protein sequence ID" value="PTQ09110.1"/>
    <property type="molecule type" value="Genomic_DNA"/>
</dbReference>
<accession>A0A2T5FV84</accession>
<feature type="transmembrane region" description="Helical" evidence="10">
    <location>
        <begin position="188"/>
        <end position="206"/>
    </location>
</feature>
<dbReference type="AlphaFoldDB" id="A0A2T5FV84"/>
<dbReference type="OrthoDB" id="8479094at2"/>
<feature type="transmembrane region" description="Helical" evidence="10">
    <location>
        <begin position="121"/>
        <end position="145"/>
    </location>
</feature>
<evidence type="ECO:0000256" key="2">
    <source>
        <dbReference type="ARBA" id="ARBA00007783"/>
    </source>
</evidence>
<evidence type="ECO:0000256" key="7">
    <source>
        <dbReference type="ARBA" id="ARBA00022989"/>
    </source>
</evidence>
<sequence>MADELPPSLPRSFRRSLAIQTRVIWALILRELLTRYGRHNLGLFWLYVEPMMFTIGVTILWYAIGANHGSNLPIMAFALTGYSTILLWRNMPNRVVMAVSSNLALMYHRNVRVIDLFASRLLLEFISISSSFFFLTILFWFTGYMDPPEDLLELCGAWLMTAWFGASLALFLGAVGEKSELVEKLWHPLAYILFPLSGAAFIADAIPPGTREKMLLIPMVHCTEMVREAFFGSKIVAHYSVGYLLSWNLSLTIIGLAIERQLSREIIPE</sequence>
<evidence type="ECO:0000256" key="3">
    <source>
        <dbReference type="ARBA" id="ARBA00022448"/>
    </source>
</evidence>
<evidence type="ECO:0000313" key="12">
    <source>
        <dbReference type="EMBL" id="PTQ09110.1"/>
    </source>
</evidence>
<evidence type="ECO:0000256" key="6">
    <source>
        <dbReference type="ARBA" id="ARBA00022692"/>
    </source>
</evidence>
<dbReference type="GO" id="GO:0015774">
    <property type="term" value="P:polysaccharide transport"/>
    <property type="evidence" value="ECO:0007669"/>
    <property type="project" value="UniProtKB-KW"/>
</dbReference>
<dbReference type="InterPro" id="IPR000412">
    <property type="entry name" value="ABC_2_transport"/>
</dbReference>
<evidence type="ECO:0000256" key="8">
    <source>
        <dbReference type="ARBA" id="ARBA00023047"/>
    </source>
</evidence>
<feature type="transmembrane region" description="Helical" evidence="10">
    <location>
        <begin position="235"/>
        <end position="258"/>
    </location>
</feature>
<evidence type="ECO:0000256" key="10">
    <source>
        <dbReference type="SAM" id="Phobius"/>
    </source>
</evidence>
<keyword evidence="4" id="KW-1003">Cell membrane</keyword>
<dbReference type="PANTHER" id="PTHR30413:SF10">
    <property type="entry name" value="CAPSULE POLYSACCHARIDE EXPORT INNER-MEMBRANE PROTEIN CTRC"/>
    <property type="match status" value="1"/>
</dbReference>
<keyword evidence="7 10" id="KW-1133">Transmembrane helix</keyword>
<dbReference type="InterPro" id="IPR013525">
    <property type="entry name" value="ABC2_TM"/>
</dbReference>
<dbReference type="GO" id="GO:0043190">
    <property type="term" value="C:ATP-binding cassette (ABC) transporter complex"/>
    <property type="evidence" value="ECO:0007669"/>
    <property type="project" value="InterPro"/>
</dbReference>
<evidence type="ECO:0000259" key="11">
    <source>
        <dbReference type="Pfam" id="PF01061"/>
    </source>
</evidence>
<organism evidence="12 13">
    <name type="scientific">Sphingomonas oleivorans</name>
    <dbReference type="NCBI Taxonomy" id="1735121"/>
    <lineage>
        <taxon>Bacteria</taxon>
        <taxon>Pseudomonadati</taxon>
        <taxon>Pseudomonadota</taxon>
        <taxon>Alphaproteobacteria</taxon>
        <taxon>Sphingomonadales</taxon>
        <taxon>Sphingomonadaceae</taxon>
        <taxon>Sphingomonas</taxon>
    </lineage>
</organism>
<evidence type="ECO:0000256" key="9">
    <source>
        <dbReference type="ARBA" id="ARBA00023136"/>
    </source>
</evidence>
<dbReference type="Proteomes" id="UP000244162">
    <property type="component" value="Unassembled WGS sequence"/>
</dbReference>
<keyword evidence="5" id="KW-0762">Sugar transport</keyword>
<gene>
    <name evidence="12" type="ORF">CLG96_14735</name>
</gene>
<dbReference type="PANTHER" id="PTHR30413">
    <property type="entry name" value="INNER MEMBRANE TRANSPORT PERMEASE"/>
    <property type="match status" value="1"/>
</dbReference>
<dbReference type="RefSeq" id="WP_107968977.1">
    <property type="nucleotide sequence ID" value="NZ_NWBU01000012.1"/>
</dbReference>
<feature type="transmembrane region" description="Helical" evidence="10">
    <location>
        <begin position="70"/>
        <end position="88"/>
    </location>
</feature>
<dbReference type="GO" id="GO:0015920">
    <property type="term" value="P:lipopolysaccharide transport"/>
    <property type="evidence" value="ECO:0007669"/>
    <property type="project" value="TreeGrafter"/>
</dbReference>
<feature type="transmembrane region" description="Helical" evidence="10">
    <location>
        <begin position="157"/>
        <end position="176"/>
    </location>
</feature>
<dbReference type="PRINTS" id="PR00164">
    <property type="entry name" value="ABC2TRNSPORT"/>
</dbReference>
<protein>
    <submittedName>
        <fullName evidence="12">Sugar ABC transporter permease</fullName>
    </submittedName>
</protein>
<keyword evidence="3" id="KW-0813">Transport</keyword>
<evidence type="ECO:0000256" key="1">
    <source>
        <dbReference type="ARBA" id="ARBA00004651"/>
    </source>
</evidence>
<keyword evidence="6 10" id="KW-0812">Transmembrane</keyword>
<keyword evidence="13" id="KW-1185">Reference proteome</keyword>
<feature type="transmembrane region" description="Helical" evidence="10">
    <location>
        <begin position="41"/>
        <end position="64"/>
    </location>
</feature>
<evidence type="ECO:0000256" key="5">
    <source>
        <dbReference type="ARBA" id="ARBA00022597"/>
    </source>
</evidence>
<feature type="domain" description="ABC-2 type transporter transmembrane" evidence="11">
    <location>
        <begin position="24"/>
        <end position="231"/>
    </location>
</feature>
<proteinExistence type="inferred from homology"/>
<keyword evidence="9 10" id="KW-0472">Membrane</keyword>
<evidence type="ECO:0000313" key="13">
    <source>
        <dbReference type="Proteomes" id="UP000244162"/>
    </source>
</evidence>
<dbReference type="Pfam" id="PF01061">
    <property type="entry name" value="ABC2_membrane"/>
    <property type="match status" value="1"/>
</dbReference>